<gene>
    <name evidence="1" type="ORF">S03H2_29773</name>
</gene>
<sequence>MFKELGGNDFVMCGTSIIFGKLESYNKCMELWNTKLRSGGAELYFNSQIRAFEMKTRPERQPYWEALLGRIHTQGEYALNNEVSVTNTWINGHVWGETYSHRDIVKGRDI</sequence>
<dbReference type="EMBL" id="BARU01017986">
    <property type="protein sequence ID" value="GAH51129.1"/>
    <property type="molecule type" value="Genomic_DNA"/>
</dbReference>
<evidence type="ECO:0000313" key="1">
    <source>
        <dbReference type="EMBL" id="GAH51129.1"/>
    </source>
</evidence>
<protein>
    <submittedName>
        <fullName evidence="1">Uncharacterized protein</fullName>
    </submittedName>
</protein>
<organism evidence="1">
    <name type="scientific">marine sediment metagenome</name>
    <dbReference type="NCBI Taxonomy" id="412755"/>
    <lineage>
        <taxon>unclassified sequences</taxon>
        <taxon>metagenomes</taxon>
        <taxon>ecological metagenomes</taxon>
    </lineage>
</organism>
<comment type="caution">
    <text evidence="1">The sequence shown here is derived from an EMBL/GenBank/DDBJ whole genome shotgun (WGS) entry which is preliminary data.</text>
</comment>
<reference evidence="1" key="1">
    <citation type="journal article" date="2014" name="Front. Microbiol.">
        <title>High frequency of phylogenetically diverse reductive dehalogenase-homologous genes in deep subseafloor sedimentary metagenomes.</title>
        <authorList>
            <person name="Kawai M."/>
            <person name="Futagami T."/>
            <person name="Toyoda A."/>
            <person name="Takaki Y."/>
            <person name="Nishi S."/>
            <person name="Hori S."/>
            <person name="Arai W."/>
            <person name="Tsubouchi T."/>
            <person name="Morono Y."/>
            <person name="Uchiyama I."/>
            <person name="Ito T."/>
            <person name="Fujiyama A."/>
            <person name="Inagaki F."/>
            <person name="Takami H."/>
        </authorList>
    </citation>
    <scope>NUCLEOTIDE SEQUENCE</scope>
    <source>
        <strain evidence="1">Expedition CK06-06</strain>
    </source>
</reference>
<name>X1HBA0_9ZZZZ</name>
<accession>X1HBA0</accession>
<proteinExistence type="predicted"/>
<dbReference type="AlphaFoldDB" id="X1HBA0"/>